<accession>A0A2A6C4Q3</accession>
<keyword evidence="2" id="KW-1185">Reference proteome</keyword>
<proteinExistence type="predicted"/>
<evidence type="ECO:0000313" key="2">
    <source>
        <dbReference type="Proteomes" id="UP000005239"/>
    </source>
</evidence>
<dbReference type="AlphaFoldDB" id="A0A2A6C4Q3"/>
<organism evidence="1 2">
    <name type="scientific">Pristionchus pacificus</name>
    <name type="common">Parasitic nematode worm</name>
    <dbReference type="NCBI Taxonomy" id="54126"/>
    <lineage>
        <taxon>Eukaryota</taxon>
        <taxon>Metazoa</taxon>
        <taxon>Ecdysozoa</taxon>
        <taxon>Nematoda</taxon>
        <taxon>Chromadorea</taxon>
        <taxon>Rhabditida</taxon>
        <taxon>Rhabditina</taxon>
        <taxon>Diplogasteromorpha</taxon>
        <taxon>Diplogasteroidea</taxon>
        <taxon>Neodiplogasteridae</taxon>
        <taxon>Pristionchus</taxon>
    </lineage>
</organism>
<evidence type="ECO:0000313" key="1">
    <source>
        <dbReference type="EnsemblMetazoa" id="PPA45509.1"/>
    </source>
</evidence>
<dbReference type="Proteomes" id="UP000005239">
    <property type="component" value="Unassembled WGS sequence"/>
</dbReference>
<dbReference type="EnsemblMetazoa" id="PPA45509.1">
    <property type="protein sequence ID" value="PPA45509.1"/>
    <property type="gene ID" value="WBGene00283878"/>
</dbReference>
<accession>A0A8R1V0Z4</accession>
<name>A0A2A6C4Q3_PRIPA</name>
<reference evidence="2" key="1">
    <citation type="journal article" date="2008" name="Nat. Genet.">
        <title>The Pristionchus pacificus genome provides a unique perspective on nematode lifestyle and parasitism.</title>
        <authorList>
            <person name="Dieterich C."/>
            <person name="Clifton S.W."/>
            <person name="Schuster L.N."/>
            <person name="Chinwalla A."/>
            <person name="Delehaunty K."/>
            <person name="Dinkelacker I."/>
            <person name="Fulton L."/>
            <person name="Fulton R."/>
            <person name="Godfrey J."/>
            <person name="Minx P."/>
            <person name="Mitreva M."/>
            <person name="Roeseler W."/>
            <person name="Tian H."/>
            <person name="Witte H."/>
            <person name="Yang S.P."/>
            <person name="Wilson R.K."/>
            <person name="Sommer R.J."/>
        </authorList>
    </citation>
    <scope>NUCLEOTIDE SEQUENCE [LARGE SCALE GENOMIC DNA]</scope>
    <source>
        <strain evidence="2">PS312</strain>
    </source>
</reference>
<protein>
    <submittedName>
        <fullName evidence="1">Uncharacterized protein</fullName>
    </submittedName>
</protein>
<gene>
    <name evidence="1" type="primary">WBGene00283878</name>
</gene>
<reference evidence="1" key="2">
    <citation type="submission" date="2022-06" db="UniProtKB">
        <authorList>
            <consortium name="EnsemblMetazoa"/>
        </authorList>
    </citation>
    <scope>IDENTIFICATION</scope>
    <source>
        <strain evidence="1">PS312</strain>
    </source>
</reference>
<sequence length="75" mass="8481">MWNLPVWLSYTEFILTSIAILWVIFMLFIIATSQLHNVCRALFCTNVTAVLIGGVGQISIESTSFQLCSFIRPKI</sequence>